<evidence type="ECO:0000256" key="3">
    <source>
        <dbReference type="ARBA" id="ARBA00022989"/>
    </source>
</evidence>
<dbReference type="Gene3D" id="3.30.1490.480">
    <property type="entry name" value="Endolytic murein transglycosylase"/>
    <property type="match status" value="1"/>
</dbReference>
<dbReference type="GO" id="GO:0009252">
    <property type="term" value="P:peptidoglycan biosynthetic process"/>
    <property type="evidence" value="ECO:0007669"/>
    <property type="project" value="UniProtKB-UniRule"/>
</dbReference>
<evidence type="ECO:0000256" key="5">
    <source>
        <dbReference type="ARBA" id="ARBA00023239"/>
    </source>
</evidence>
<evidence type="ECO:0000313" key="9">
    <source>
        <dbReference type="EMBL" id="NYJ01574.1"/>
    </source>
</evidence>
<keyword evidence="4 7" id="KW-0472">Membrane</keyword>
<dbReference type="GO" id="GO:0071555">
    <property type="term" value="P:cell wall organization"/>
    <property type="evidence" value="ECO:0007669"/>
    <property type="project" value="UniProtKB-KW"/>
</dbReference>
<evidence type="ECO:0000256" key="2">
    <source>
        <dbReference type="ARBA" id="ARBA00022692"/>
    </source>
</evidence>
<dbReference type="InterPro" id="IPR003770">
    <property type="entry name" value="MLTG-like"/>
</dbReference>
<dbReference type="PANTHER" id="PTHR30518:SF2">
    <property type="entry name" value="ENDOLYTIC MUREIN TRANSGLYCOSYLASE"/>
    <property type="match status" value="1"/>
</dbReference>
<feature type="transmembrane region" description="Helical" evidence="7">
    <location>
        <begin position="30"/>
        <end position="51"/>
    </location>
</feature>
<dbReference type="EC" id="4.2.2.29" evidence="7"/>
<evidence type="ECO:0000256" key="4">
    <source>
        <dbReference type="ARBA" id="ARBA00023136"/>
    </source>
</evidence>
<dbReference type="CDD" id="cd08010">
    <property type="entry name" value="MltG_like"/>
    <property type="match status" value="1"/>
</dbReference>
<sequence>MTEPSVLPGDPHAGRPAGHRAARTKRRSGCLPMLLVLLVVAGLGVAGYVYLLKPTIDDFFGDPEDFAGPGEGNVCFQVMSGDSVSSVGDRLEDEGVVASSEAFADAAEAEGASIFPGSFALKRKMDAAGAVDVLADLKNDGCVSELTFLPGKTVDDIVALLAKNTEFSKAAYNRVLDDPASLGLPPEAGGNAEGYLYPGSYEVERKDTPRTILAAMVDRWHAETEELDFARRAERLGYDPHEMLTIASLVEAEGSTVSDADKARIARVIYNRLENPTAETAGFLQIDATIAYALGFNPGVALTQEQLEVDSPYNTRQNKGLPPGPIESPSLDSIEAALNPADGDWLYWVTVNLKTGETKFADTHDEFLQYKAELTEYCESSDAC</sequence>
<protein>
    <recommendedName>
        <fullName evidence="7">Endolytic murein transglycosylase</fullName>
        <ecNumber evidence="7">4.2.2.29</ecNumber>
    </recommendedName>
    <alternativeName>
        <fullName evidence="7">Peptidoglycan lytic transglycosylase</fullName>
    </alternativeName>
    <alternativeName>
        <fullName evidence="7">Peptidoglycan polymerization terminase</fullName>
    </alternativeName>
</protein>
<proteinExistence type="inferred from homology"/>
<dbReference type="HAMAP" id="MF_02065">
    <property type="entry name" value="MltG"/>
    <property type="match status" value="1"/>
</dbReference>
<keyword evidence="3 7" id="KW-1133">Transmembrane helix</keyword>
<feature type="region of interest" description="Disordered" evidence="8">
    <location>
        <begin position="1"/>
        <end position="23"/>
    </location>
</feature>
<evidence type="ECO:0000256" key="7">
    <source>
        <dbReference type="HAMAP-Rule" id="MF_02065"/>
    </source>
</evidence>
<comment type="function">
    <text evidence="7">Functions as a peptidoglycan terminase that cleaves nascent peptidoglycan strands endolytically to terminate their elongation.</text>
</comment>
<reference evidence="9 10" key="1">
    <citation type="submission" date="2020-07" db="EMBL/GenBank/DDBJ databases">
        <title>Sequencing the genomes of 1000 actinobacteria strains.</title>
        <authorList>
            <person name="Klenk H.-P."/>
        </authorList>
    </citation>
    <scope>NUCLEOTIDE SEQUENCE [LARGE SCALE GENOMIC DNA]</scope>
    <source>
        <strain evidence="9 10">DSM 103833</strain>
    </source>
</reference>
<feature type="site" description="Important for catalytic activity" evidence="7">
    <location>
        <position position="253"/>
    </location>
</feature>
<evidence type="ECO:0000313" key="10">
    <source>
        <dbReference type="Proteomes" id="UP000530424"/>
    </source>
</evidence>
<comment type="similarity">
    <text evidence="7">Belongs to the transglycosylase MltG family.</text>
</comment>
<organism evidence="9 10">
    <name type="scientific">Nocardioides thalensis</name>
    <dbReference type="NCBI Taxonomy" id="1914755"/>
    <lineage>
        <taxon>Bacteria</taxon>
        <taxon>Bacillati</taxon>
        <taxon>Actinomycetota</taxon>
        <taxon>Actinomycetes</taxon>
        <taxon>Propionibacteriales</taxon>
        <taxon>Nocardioidaceae</taxon>
        <taxon>Nocardioides</taxon>
    </lineage>
</organism>
<accession>A0A853C2K0</accession>
<dbReference type="NCBIfam" id="TIGR00247">
    <property type="entry name" value="endolytic transglycosylase MltG"/>
    <property type="match status" value="1"/>
</dbReference>
<comment type="catalytic activity">
    <reaction evidence="7">
        <text>a peptidoglycan chain = a peptidoglycan chain with N-acetyl-1,6-anhydromuramyl-[peptide] at the reducing end + a peptidoglycan chain with N-acetylglucosamine at the non-reducing end.</text>
        <dbReference type="EC" id="4.2.2.29"/>
    </reaction>
</comment>
<dbReference type="AlphaFoldDB" id="A0A853C2K0"/>
<keyword evidence="10" id="KW-1185">Reference proteome</keyword>
<dbReference type="Proteomes" id="UP000530424">
    <property type="component" value="Unassembled WGS sequence"/>
</dbReference>
<evidence type="ECO:0000256" key="8">
    <source>
        <dbReference type="SAM" id="MobiDB-lite"/>
    </source>
</evidence>
<dbReference type="GO" id="GO:0008932">
    <property type="term" value="F:lytic endotransglycosylase activity"/>
    <property type="evidence" value="ECO:0007669"/>
    <property type="project" value="UniProtKB-UniRule"/>
</dbReference>
<evidence type="ECO:0000256" key="1">
    <source>
        <dbReference type="ARBA" id="ARBA00022475"/>
    </source>
</evidence>
<name>A0A853C2K0_9ACTN</name>
<dbReference type="Pfam" id="PF02618">
    <property type="entry name" value="YceG"/>
    <property type="match status" value="1"/>
</dbReference>
<evidence type="ECO:0000256" key="6">
    <source>
        <dbReference type="ARBA" id="ARBA00023316"/>
    </source>
</evidence>
<dbReference type="RefSeq" id="WP_179668042.1">
    <property type="nucleotide sequence ID" value="NZ_JACCFP010000001.1"/>
</dbReference>
<dbReference type="GO" id="GO:0005886">
    <property type="term" value="C:plasma membrane"/>
    <property type="evidence" value="ECO:0007669"/>
    <property type="project" value="UniProtKB-SubCell"/>
</dbReference>
<dbReference type="PANTHER" id="PTHR30518">
    <property type="entry name" value="ENDOLYTIC MUREIN TRANSGLYCOSYLASE"/>
    <property type="match status" value="1"/>
</dbReference>
<comment type="subcellular location">
    <subcellularLocation>
        <location evidence="7">Cell membrane</location>
        <topology evidence="7">Single-pass membrane protein</topology>
    </subcellularLocation>
</comment>
<keyword evidence="5 7" id="KW-0456">Lyase</keyword>
<keyword evidence="2 7" id="KW-0812">Transmembrane</keyword>
<gene>
    <name evidence="7" type="primary">mltG</name>
    <name evidence="9" type="ORF">HNR19_002272</name>
</gene>
<keyword evidence="1 7" id="KW-1003">Cell membrane</keyword>
<comment type="caution">
    <text evidence="9">The sequence shown here is derived from an EMBL/GenBank/DDBJ whole genome shotgun (WGS) entry which is preliminary data.</text>
</comment>
<keyword evidence="6 7" id="KW-0961">Cell wall biogenesis/degradation</keyword>
<dbReference type="EMBL" id="JACCFP010000001">
    <property type="protein sequence ID" value="NYJ01574.1"/>
    <property type="molecule type" value="Genomic_DNA"/>
</dbReference>